<organism evidence="1 2">
    <name type="scientific">Daphnia sinensis</name>
    <dbReference type="NCBI Taxonomy" id="1820382"/>
    <lineage>
        <taxon>Eukaryota</taxon>
        <taxon>Metazoa</taxon>
        <taxon>Ecdysozoa</taxon>
        <taxon>Arthropoda</taxon>
        <taxon>Crustacea</taxon>
        <taxon>Branchiopoda</taxon>
        <taxon>Diplostraca</taxon>
        <taxon>Cladocera</taxon>
        <taxon>Anomopoda</taxon>
        <taxon>Daphniidae</taxon>
        <taxon>Daphnia</taxon>
        <taxon>Daphnia similis group</taxon>
    </lineage>
</organism>
<comment type="caution">
    <text evidence="1">The sequence shown here is derived from an EMBL/GenBank/DDBJ whole genome shotgun (WGS) entry which is preliminary data.</text>
</comment>
<dbReference type="EMBL" id="WJBH02000006">
    <property type="protein sequence ID" value="KAI9556773.1"/>
    <property type="molecule type" value="Genomic_DNA"/>
</dbReference>
<keyword evidence="2" id="KW-1185">Reference proteome</keyword>
<sequence length="94" mass="11474">MPTWQQRNMPCSIRLKSRRWKKSVVFWKNCTVATSMLQRYCIFAPSVFRYKRFTVWSCRNTAGISNQLLIERRYRCHRIYAEVFFFLLTKSYDG</sequence>
<dbReference type="Proteomes" id="UP000820818">
    <property type="component" value="Linkage Group LG6"/>
</dbReference>
<protein>
    <submittedName>
        <fullName evidence="1">Uncharacterized protein</fullName>
    </submittedName>
</protein>
<evidence type="ECO:0000313" key="2">
    <source>
        <dbReference type="Proteomes" id="UP000820818"/>
    </source>
</evidence>
<gene>
    <name evidence="1" type="ORF">GHT06_016564</name>
</gene>
<accession>A0AAD5LFJ1</accession>
<evidence type="ECO:0000313" key="1">
    <source>
        <dbReference type="EMBL" id="KAI9556773.1"/>
    </source>
</evidence>
<proteinExistence type="predicted"/>
<reference evidence="1 2" key="1">
    <citation type="submission" date="2022-05" db="EMBL/GenBank/DDBJ databases">
        <title>A multi-omics perspective on studying reproductive biology in Daphnia sinensis.</title>
        <authorList>
            <person name="Jia J."/>
        </authorList>
    </citation>
    <scope>NUCLEOTIDE SEQUENCE [LARGE SCALE GENOMIC DNA]</scope>
    <source>
        <strain evidence="1 2">WSL</strain>
    </source>
</reference>
<name>A0AAD5LFJ1_9CRUS</name>
<dbReference type="AlphaFoldDB" id="A0AAD5LFJ1"/>